<dbReference type="PANTHER" id="PTHR42693:SF53">
    <property type="entry name" value="ENDO-4-O-SULFATASE"/>
    <property type="match status" value="1"/>
</dbReference>
<dbReference type="PANTHER" id="PTHR42693">
    <property type="entry name" value="ARYLSULFATASE FAMILY MEMBER"/>
    <property type="match status" value="1"/>
</dbReference>
<comment type="similarity">
    <text evidence="1">Belongs to the sulfatase family.</text>
</comment>
<feature type="domain" description="Sulfatase N-terminal" evidence="3">
    <location>
        <begin position="1"/>
        <end position="346"/>
    </location>
</feature>
<keyword evidence="2" id="KW-0378">Hydrolase</keyword>
<dbReference type="Pfam" id="PF00884">
    <property type="entry name" value="Sulfatase"/>
    <property type="match status" value="1"/>
</dbReference>
<reference evidence="5" key="1">
    <citation type="journal article" date="2024" name="J Bioinform Genom">
        <title>Complete genome sequence of the type strain bacterium Sphaerochaeta associata GLS2t (VKM B-2742)t.</title>
        <authorList>
            <person name="Troshina O.Y."/>
            <person name="Tepeeva A.N."/>
            <person name="Arzamasceva V.O."/>
            <person name="Whitman W.B."/>
            <person name="Varghese N."/>
            <person name="Shapiro N."/>
            <person name="Woyke T."/>
            <person name="Kripides N.C."/>
            <person name="Vasilenko O.V."/>
        </authorList>
    </citation>
    <scope>NUCLEOTIDE SEQUENCE [LARGE SCALE GENOMIC DNA]</scope>
    <source>
        <strain evidence="5">GLS2T</strain>
    </source>
</reference>
<dbReference type="InterPro" id="IPR017850">
    <property type="entry name" value="Alkaline_phosphatase_core_sf"/>
</dbReference>
<evidence type="ECO:0000313" key="5">
    <source>
        <dbReference type="Proteomes" id="UP000829708"/>
    </source>
</evidence>
<keyword evidence="5" id="KW-1185">Reference proteome</keyword>
<sequence length="453" mass="51256">MTDQQRFDTLFAKVGNQEVTPTWNTLANDGVYFSNTYTSCPLCVPARTSLATGMNPLRTGMVLNDLPGKLAKAHTSLHRMLYEAGYDVAHIGVNHISLDPKLELSLPFSAWEDDHSYEAYAAAEGFSCKAHPSQRSQVSELCDGTYENRMYSNTRVRPFDDDLSRFKDVWFTDKALAFIRKDHAKPFALFVCLWAPHPPLVVPPAYQALFNPDDIHLGDTISCPAIREPQNRRNGAARQLGANTEPSMWKKAWAAHYALTRLCDDQLNRLVQELKQQDLFDDTLLVCTADHGEQLGEHAMYQKMEMYESAVRVPAVIHLTDATSSVQNTPISHLDFVPTILDLLDVACGQSFEGSSLAHTILEGTPPPIKPVFSVYNGNHAIGDIRRMIVHEGWKYVWDGMEAELFHLEKDPGESINLSGLDQYRQREQQLHRMLSTWARQSNDWIDYTRTWA</sequence>
<dbReference type="Gene3D" id="3.40.720.10">
    <property type="entry name" value="Alkaline Phosphatase, subunit A"/>
    <property type="match status" value="1"/>
</dbReference>
<proteinExistence type="inferred from homology"/>
<accession>A0ABY4DCM9</accession>
<gene>
    <name evidence="4" type="ORF">MUG09_00350</name>
</gene>
<dbReference type="Proteomes" id="UP000829708">
    <property type="component" value="Chromosome"/>
</dbReference>
<evidence type="ECO:0000256" key="1">
    <source>
        <dbReference type="ARBA" id="ARBA00008779"/>
    </source>
</evidence>
<organism evidence="4 5">
    <name type="scientific">Sphaerochaeta associata</name>
    <dbReference type="NCBI Taxonomy" id="1129264"/>
    <lineage>
        <taxon>Bacteria</taxon>
        <taxon>Pseudomonadati</taxon>
        <taxon>Spirochaetota</taxon>
        <taxon>Spirochaetia</taxon>
        <taxon>Spirochaetales</taxon>
        <taxon>Sphaerochaetaceae</taxon>
        <taxon>Sphaerochaeta</taxon>
    </lineage>
</organism>
<dbReference type="SUPFAM" id="SSF53649">
    <property type="entry name" value="Alkaline phosphatase-like"/>
    <property type="match status" value="1"/>
</dbReference>
<dbReference type="InterPro" id="IPR000917">
    <property type="entry name" value="Sulfatase_N"/>
</dbReference>
<protein>
    <submittedName>
        <fullName evidence="4">Sulfatase-like hydrolase/transferase</fullName>
    </submittedName>
</protein>
<evidence type="ECO:0000259" key="3">
    <source>
        <dbReference type="Pfam" id="PF00884"/>
    </source>
</evidence>
<evidence type="ECO:0000256" key="2">
    <source>
        <dbReference type="ARBA" id="ARBA00022801"/>
    </source>
</evidence>
<dbReference type="InterPro" id="IPR050738">
    <property type="entry name" value="Sulfatase"/>
</dbReference>
<dbReference type="EMBL" id="CP094929">
    <property type="protein sequence ID" value="UOM51223.1"/>
    <property type="molecule type" value="Genomic_DNA"/>
</dbReference>
<evidence type="ECO:0000313" key="4">
    <source>
        <dbReference type="EMBL" id="UOM51223.1"/>
    </source>
</evidence>
<name>A0ABY4DCM9_9SPIR</name>